<comment type="caution">
    <text evidence="1">The sequence shown here is derived from an EMBL/GenBank/DDBJ whole genome shotgun (WGS) entry which is preliminary data.</text>
</comment>
<dbReference type="HOGENOM" id="CLU_1219456_0_0_1"/>
<sequence>MTRTLLVQELCSNLPVTVPLLPLSEVERGFLILPIYSGPDGFIRKHTNKPYSASQIGLLVVCLPSQFAGGIYMCDTTKKEHITLNYSPYVVDAGVGYVRSNPSLAPRIQPLKAVVMKVLGSPELMNQGTLTFPILYLYPYHSPPSAKELVDLIGGIFDCLTDGILGVFCSYAYPTAPPVASNSIEHVLKDGDYLLYSAFKSCGLDTSALLFLTPEIGMLLFWSAHNP</sequence>
<dbReference type="EMBL" id="ACJE01000009">
    <property type="protein sequence ID" value="EHA24124.1"/>
    <property type="molecule type" value="Genomic_DNA"/>
</dbReference>
<evidence type="ECO:0000313" key="1">
    <source>
        <dbReference type="EMBL" id="EHA24124.1"/>
    </source>
</evidence>
<dbReference type="AlphaFoldDB" id="G3XZ32"/>
<protein>
    <submittedName>
        <fullName evidence="1">Uncharacterized protein</fullName>
    </submittedName>
</protein>
<name>G3XZ32_ASPNA</name>
<accession>G3XZ32</accession>
<dbReference type="OrthoDB" id="27483at2759"/>
<dbReference type="VEuPathDB" id="FungiDB:ASPNIDRAFT2_39831"/>
<proteinExistence type="predicted"/>
<evidence type="ECO:0000313" key="2">
    <source>
        <dbReference type="Proteomes" id="UP000009038"/>
    </source>
</evidence>
<dbReference type="Proteomes" id="UP000009038">
    <property type="component" value="Unassembled WGS sequence"/>
</dbReference>
<gene>
    <name evidence="1" type="ORF">ASPNIDRAFT_39831</name>
</gene>
<reference evidence="1 2" key="1">
    <citation type="journal article" date="2011" name="Genome Res.">
        <title>Comparative genomics of citric-acid-producing Aspergillus niger ATCC 1015 versus enzyme-producing CBS 513.88.</title>
        <authorList>
            <person name="Andersen M.R."/>
            <person name="Salazar M.P."/>
            <person name="Schaap P.J."/>
            <person name="van de Vondervoort P.J."/>
            <person name="Culley D."/>
            <person name="Thykaer J."/>
            <person name="Frisvad J.C."/>
            <person name="Nielsen K.F."/>
            <person name="Albang R."/>
            <person name="Albermann K."/>
            <person name="Berka R.M."/>
            <person name="Braus G.H."/>
            <person name="Braus-Stromeyer S.A."/>
            <person name="Corrochano L.M."/>
            <person name="Dai Z."/>
            <person name="van Dijck P.W."/>
            <person name="Hofmann G."/>
            <person name="Lasure L.L."/>
            <person name="Magnuson J.K."/>
            <person name="Menke H."/>
            <person name="Meijer M."/>
            <person name="Meijer S.L."/>
            <person name="Nielsen J.B."/>
            <person name="Nielsen M.L."/>
            <person name="van Ooyen A.J."/>
            <person name="Pel H.J."/>
            <person name="Poulsen L."/>
            <person name="Samson R.A."/>
            <person name="Stam H."/>
            <person name="Tsang A."/>
            <person name="van den Brink J.M."/>
            <person name="Atkins A."/>
            <person name="Aerts A."/>
            <person name="Shapiro H."/>
            <person name="Pangilinan J."/>
            <person name="Salamov A."/>
            <person name="Lou Y."/>
            <person name="Lindquist E."/>
            <person name="Lucas S."/>
            <person name="Grimwood J."/>
            <person name="Grigoriev I.V."/>
            <person name="Kubicek C.P."/>
            <person name="Martinez D."/>
            <person name="van Peij N.N."/>
            <person name="Roubos J.A."/>
            <person name="Nielsen J."/>
            <person name="Baker S.E."/>
        </authorList>
    </citation>
    <scope>NUCLEOTIDE SEQUENCE [LARGE SCALE GENOMIC DNA]</scope>
    <source>
        <strain evidence="2">ATCC 1015 / CBS 113.46 / FGSC A1144 / LSHB Ac4 / NCTC 3858a / NRRL 328 / USDA 3528.7</strain>
    </source>
</reference>
<organism evidence="1 2">
    <name type="scientific">Aspergillus niger (strain ATCC 1015 / CBS 113.46 / FGSC A1144 / LSHB Ac4 / NCTC 3858a / NRRL 328 / USDA 3528.7)</name>
    <dbReference type="NCBI Taxonomy" id="380704"/>
    <lineage>
        <taxon>Eukaryota</taxon>
        <taxon>Fungi</taxon>
        <taxon>Dikarya</taxon>
        <taxon>Ascomycota</taxon>
        <taxon>Pezizomycotina</taxon>
        <taxon>Eurotiomycetes</taxon>
        <taxon>Eurotiomycetidae</taxon>
        <taxon>Eurotiales</taxon>
        <taxon>Aspergillaceae</taxon>
        <taxon>Aspergillus</taxon>
        <taxon>Aspergillus subgen. Circumdati</taxon>
    </lineage>
</organism>